<evidence type="ECO:0000256" key="5">
    <source>
        <dbReference type="ARBA" id="ARBA00022842"/>
    </source>
</evidence>
<keyword evidence="3" id="KW-0479">Metal-binding</keyword>
<keyword evidence="9" id="KW-1185">Reference proteome</keyword>
<evidence type="ECO:0000256" key="4">
    <source>
        <dbReference type="ARBA" id="ARBA00022777"/>
    </source>
</evidence>
<dbReference type="SUPFAM" id="SSF53784">
    <property type="entry name" value="Phosphofructokinase"/>
    <property type="match status" value="1"/>
</dbReference>
<dbReference type="InterPro" id="IPR035966">
    <property type="entry name" value="PKF_sf"/>
</dbReference>
<dbReference type="Gene3D" id="3.40.50.450">
    <property type="match status" value="1"/>
</dbReference>
<keyword evidence="6" id="KW-0324">Glycolysis</keyword>
<dbReference type="PANTHER" id="PTHR43650">
    <property type="entry name" value="PYROPHOSPHATE--FRUCTOSE 6-PHOSPHATE 1-PHOSPHOTRANSFERASE"/>
    <property type="match status" value="1"/>
</dbReference>
<evidence type="ECO:0000259" key="7">
    <source>
        <dbReference type="Pfam" id="PF00365"/>
    </source>
</evidence>
<dbReference type="PANTHER" id="PTHR43650:SF1">
    <property type="entry name" value="PYROPHOSPHATE--FRUCTOSE 6-PHOSPHATE 1-PHOSPHOTRANSFERASE SUBUNIT BETA 2"/>
    <property type="match status" value="1"/>
</dbReference>
<feature type="non-terminal residue" evidence="8">
    <location>
        <position position="205"/>
    </location>
</feature>
<dbReference type="EMBL" id="CAUYUJ010000727">
    <property type="protein sequence ID" value="CAK0792215.1"/>
    <property type="molecule type" value="Genomic_DNA"/>
</dbReference>
<evidence type="ECO:0000256" key="3">
    <source>
        <dbReference type="ARBA" id="ARBA00022723"/>
    </source>
</evidence>
<evidence type="ECO:0000256" key="6">
    <source>
        <dbReference type="ARBA" id="ARBA00023152"/>
    </source>
</evidence>
<keyword evidence="2" id="KW-0808">Transferase</keyword>
<protein>
    <recommendedName>
        <fullName evidence="7">Phosphofructokinase domain-containing protein</fullName>
    </recommendedName>
</protein>
<keyword evidence="4" id="KW-0418">Kinase</keyword>
<name>A0ABN9PL85_9DINO</name>
<dbReference type="Proteomes" id="UP001189429">
    <property type="component" value="Unassembled WGS sequence"/>
</dbReference>
<evidence type="ECO:0000313" key="8">
    <source>
        <dbReference type="EMBL" id="CAK0792215.1"/>
    </source>
</evidence>
<keyword evidence="1" id="KW-0963">Cytoplasm</keyword>
<gene>
    <name evidence="8" type="ORF">PCOR1329_LOCUS2866</name>
</gene>
<proteinExistence type="predicted"/>
<feature type="domain" description="Phosphofructokinase" evidence="7">
    <location>
        <begin position="53"/>
        <end position="201"/>
    </location>
</feature>
<evidence type="ECO:0000256" key="2">
    <source>
        <dbReference type="ARBA" id="ARBA00022679"/>
    </source>
</evidence>
<keyword evidence="5" id="KW-0460">Magnesium</keyword>
<dbReference type="InterPro" id="IPR000023">
    <property type="entry name" value="Phosphofructokinase_dom"/>
</dbReference>
<comment type="caution">
    <text evidence="8">The sequence shown here is derived from an EMBL/GenBank/DDBJ whole genome shotgun (WGS) entry which is preliminary data.</text>
</comment>
<evidence type="ECO:0000313" key="9">
    <source>
        <dbReference type="Proteomes" id="UP001189429"/>
    </source>
</evidence>
<dbReference type="Pfam" id="PF00365">
    <property type="entry name" value="PFK"/>
    <property type="match status" value="1"/>
</dbReference>
<evidence type="ECO:0000256" key="1">
    <source>
        <dbReference type="ARBA" id="ARBA00022490"/>
    </source>
</evidence>
<feature type="non-terminal residue" evidence="8">
    <location>
        <position position="1"/>
    </location>
</feature>
<organism evidence="8 9">
    <name type="scientific">Prorocentrum cordatum</name>
    <dbReference type="NCBI Taxonomy" id="2364126"/>
    <lineage>
        <taxon>Eukaryota</taxon>
        <taxon>Sar</taxon>
        <taxon>Alveolata</taxon>
        <taxon>Dinophyceae</taxon>
        <taxon>Prorocentrales</taxon>
        <taxon>Prorocentraceae</taxon>
        <taxon>Prorocentrum</taxon>
    </lineage>
</organism>
<reference evidence="8" key="1">
    <citation type="submission" date="2023-10" db="EMBL/GenBank/DDBJ databases">
        <authorList>
            <person name="Chen Y."/>
            <person name="Shah S."/>
            <person name="Dougan E. K."/>
            <person name="Thang M."/>
            <person name="Chan C."/>
        </authorList>
    </citation>
    <scope>NUCLEOTIDE SEQUENCE [LARGE SCALE GENOMIC DNA]</scope>
</reference>
<sequence length="205" mass="21020">PGGGAAEPVAGAAEPSAAAAAPLRVGVVCSGVKSSLPPHPVNVVSGLMAYLSAAAPGSRVLGFRSGPKGFLAGRCRELSSEEVDLYLNQCGVELLGYGSSAEAEAEVGTEAGIARAAEVCAEHRLDGLVVIAGPKNLRWVAELAAGFLERGCGTTVVGVPYSKNLNLYVPKYLAITLGFDSGRRMLSEVVGSIAVDSMSSKKYRR</sequence>
<accession>A0ABN9PL85</accession>